<dbReference type="Proteomes" id="UP001501598">
    <property type="component" value="Unassembled WGS sequence"/>
</dbReference>
<dbReference type="PANTHER" id="PTHR43244:SF2">
    <property type="entry name" value="CONSERVED HYPOTHETICAL ALANINE AND PROLINE-RICH PROTEIN"/>
    <property type="match status" value="1"/>
</dbReference>
<dbReference type="PANTHER" id="PTHR43244">
    <property type="match status" value="1"/>
</dbReference>
<dbReference type="SUPFAM" id="SSF51679">
    <property type="entry name" value="Bacterial luciferase-like"/>
    <property type="match status" value="1"/>
</dbReference>
<comment type="caution">
    <text evidence="2">The sequence shown here is derived from an EMBL/GenBank/DDBJ whole genome shotgun (WGS) entry which is preliminary data.</text>
</comment>
<dbReference type="InterPro" id="IPR011251">
    <property type="entry name" value="Luciferase-like_dom"/>
</dbReference>
<accession>A0ABP8RNP1</accession>
<keyword evidence="3" id="KW-1185">Reference proteome</keyword>
<organism evidence="2 3">
    <name type="scientific">Pseudonocardia xishanensis</name>
    <dbReference type="NCBI Taxonomy" id="630995"/>
    <lineage>
        <taxon>Bacteria</taxon>
        <taxon>Bacillati</taxon>
        <taxon>Actinomycetota</taxon>
        <taxon>Actinomycetes</taxon>
        <taxon>Pseudonocardiales</taxon>
        <taxon>Pseudonocardiaceae</taxon>
        <taxon>Pseudonocardia</taxon>
    </lineage>
</organism>
<dbReference type="Pfam" id="PF00296">
    <property type="entry name" value="Bac_luciferase"/>
    <property type="match status" value="1"/>
</dbReference>
<gene>
    <name evidence="2" type="ORF">GCM10023175_20760</name>
</gene>
<evidence type="ECO:0000313" key="2">
    <source>
        <dbReference type="EMBL" id="GAA4543675.1"/>
    </source>
</evidence>
<evidence type="ECO:0000313" key="3">
    <source>
        <dbReference type="Proteomes" id="UP001501598"/>
    </source>
</evidence>
<name>A0ABP8RNP1_9PSEU</name>
<dbReference type="InterPro" id="IPR036661">
    <property type="entry name" value="Luciferase-like_sf"/>
</dbReference>
<feature type="domain" description="Luciferase-like" evidence="1">
    <location>
        <begin position="10"/>
        <end position="84"/>
    </location>
</feature>
<reference evidence="3" key="1">
    <citation type="journal article" date="2019" name="Int. J. Syst. Evol. Microbiol.">
        <title>The Global Catalogue of Microorganisms (GCM) 10K type strain sequencing project: providing services to taxonomists for standard genome sequencing and annotation.</title>
        <authorList>
            <consortium name="The Broad Institute Genomics Platform"/>
            <consortium name="The Broad Institute Genome Sequencing Center for Infectious Disease"/>
            <person name="Wu L."/>
            <person name="Ma J."/>
        </authorList>
    </citation>
    <scope>NUCLEOTIDE SEQUENCE [LARGE SCALE GENOMIC DNA]</scope>
    <source>
        <strain evidence="3">JCM 17906</strain>
    </source>
</reference>
<evidence type="ECO:0000259" key="1">
    <source>
        <dbReference type="Pfam" id="PF00296"/>
    </source>
</evidence>
<dbReference type="RefSeq" id="WP_345415174.1">
    <property type="nucleotide sequence ID" value="NZ_BAABGT010000027.1"/>
</dbReference>
<sequence length="147" mass="15939">MKIDARLRDGLAHTVEDARTCEEIGVDGAWNSENRADPFLPMVRAAEHSTRLEIGSSVAIAFARTPMTVAYQAWDLQRFAEGRQLVVPLVTDDIPHAMCSVGTEAEVAADLVARWGSLADRIRLNRPGDTAGPGRFEGLVGALRAAR</sequence>
<proteinExistence type="predicted"/>
<dbReference type="Gene3D" id="3.20.20.30">
    <property type="entry name" value="Luciferase-like domain"/>
    <property type="match status" value="1"/>
</dbReference>
<dbReference type="EMBL" id="BAABGT010000027">
    <property type="protein sequence ID" value="GAA4543675.1"/>
    <property type="molecule type" value="Genomic_DNA"/>
</dbReference>
<protein>
    <recommendedName>
        <fullName evidence="1">Luciferase-like domain-containing protein</fullName>
    </recommendedName>
</protein>
<dbReference type="InterPro" id="IPR050564">
    <property type="entry name" value="F420-G6PD/mer"/>
</dbReference>